<feature type="transmembrane region" description="Helical" evidence="5">
    <location>
        <begin position="93"/>
        <end position="117"/>
    </location>
</feature>
<dbReference type="Gene3D" id="1.10.287.1260">
    <property type="match status" value="1"/>
</dbReference>
<dbReference type="Proteomes" id="UP000032668">
    <property type="component" value="Unassembled WGS sequence"/>
</dbReference>
<proteinExistence type="predicted"/>
<evidence type="ECO:0000256" key="4">
    <source>
        <dbReference type="ARBA" id="ARBA00023136"/>
    </source>
</evidence>
<feature type="transmembrane region" description="Helical" evidence="5">
    <location>
        <begin position="67"/>
        <end position="87"/>
    </location>
</feature>
<dbReference type="RefSeq" id="WP_241869392.1">
    <property type="nucleotide sequence ID" value="NZ_BANC01000060.1"/>
</dbReference>
<dbReference type="InterPro" id="IPR010920">
    <property type="entry name" value="LSM_dom_sf"/>
</dbReference>
<feature type="transmembrane region" description="Helical" evidence="5">
    <location>
        <begin position="24"/>
        <end position="46"/>
    </location>
</feature>
<protein>
    <submittedName>
        <fullName evidence="7">Mechanosensitive ion channel small-conductance MscS</fullName>
    </submittedName>
</protein>
<evidence type="ECO:0000256" key="2">
    <source>
        <dbReference type="ARBA" id="ARBA00022692"/>
    </source>
</evidence>
<evidence type="ECO:0000313" key="8">
    <source>
        <dbReference type="Proteomes" id="UP000032668"/>
    </source>
</evidence>
<gene>
    <name evidence="7" type="ORF">Aam_061_012</name>
</gene>
<comment type="subcellular location">
    <subcellularLocation>
        <location evidence="1">Membrane</location>
    </subcellularLocation>
</comment>
<comment type="caution">
    <text evidence="7">The sequence shown here is derived from an EMBL/GenBank/DDBJ whole genome shotgun (WGS) entry which is preliminary data.</text>
</comment>
<dbReference type="SUPFAM" id="SSF50182">
    <property type="entry name" value="Sm-like ribonucleoproteins"/>
    <property type="match status" value="1"/>
</dbReference>
<evidence type="ECO:0000256" key="1">
    <source>
        <dbReference type="ARBA" id="ARBA00004370"/>
    </source>
</evidence>
<keyword evidence="2 5" id="KW-0812">Transmembrane</keyword>
<dbReference type="Gene3D" id="2.30.30.60">
    <property type="match status" value="1"/>
</dbReference>
<evidence type="ECO:0000256" key="3">
    <source>
        <dbReference type="ARBA" id="ARBA00022989"/>
    </source>
</evidence>
<feature type="transmembrane region" description="Helical" evidence="5">
    <location>
        <begin position="151"/>
        <end position="169"/>
    </location>
</feature>
<dbReference type="EMBL" id="BANC01000060">
    <property type="protein sequence ID" value="GAN80893.1"/>
    <property type="molecule type" value="Genomic_DNA"/>
</dbReference>
<accession>A0A0D6PI63</accession>
<dbReference type="PANTHER" id="PTHR30566">
    <property type="entry name" value="YNAI-RELATED MECHANOSENSITIVE ION CHANNEL"/>
    <property type="match status" value="1"/>
</dbReference>
<dbReference type="Pfam" id="PF00924">
    <property type="entry name" value="MS_channel_2nd"/>
    <property type="match status" value="1"/>
</dbReference>
<evidence type="ECO:0000259" key="6">
    <source>
        <dbReference type="Pfam" id="PF00924"/>
    </source>
</evidence>
<dbReference type="PANTHER" id="PTHR30566:SF25">
    <property type="entry name" value="INNER MEMBRANE PROTEIN"/>
    <property type="match status" value="1"/>
</dbReference>
<organism evidence="7 8">
    <name type="scientific">Acidocella aminolytica 101 = DSM 11237</name>
    <dbReference type="NCBI Taxonomy" id="1120923"/>
    <lineage>
        <taxon>Bacteria</taxon>
        <taxon>Pseudomonadati</taxon>
        <taxon>Pseudomonadota</taxon>
        <taxon>Alphaproteobacteria</taxon>
        <taxon>Acetobacterales</taxon>
        <taxon>Acidocellaceae</taxon>
        <taxon>Acidocella</taxon>
    </lineage>
</organism>
<evidence type="ECO:0000256" key="5">
    <source>
        <dbReference type="SAM" id="Phobius"/>
    </source>
</evidence>
<dbReference type="InterPro" id="IPR023408">
    <property type="entry name" value="MscS_beta-dom_sf"/>
</dbReference>
<dbReference type="AlphaFoldDB" id="A0A0D6PI63"/>
<keyword evidence="3 5" id="KW-1133">Transmembrane helix</keyword>
<evidence type="ECO:0000313" key="7">
    <source>
        <dbReference type="EMBL" id="GAN80893.1"/>
    </source>
</evidence>
<sequence>METLSLIDHARALGSWIYHAIPDWVTGTVLLTGAALVAASLCNWVIGALSRRAARYGDVAAKLAARCKGPICALLVLAAVSAVLPVAPLPGSFAYLIGHGLAATLVLVLGWSAMNAVDLFADIYVSRIRFEDDSNNLQARKHVTQINILRTAMRTLLLVMTIALALMTSSSVRQYGVSLFASAGAAGLIVGLAARPLLSNLLAGIQIALTQPIRLEDSVVVQGEWGWIERIGSTYVVIRIWDLRRMIVPLSYFIEQPFQNWTHSSADLLGTVMLYVDYNVPVAKVREKLREVVAGNPKWDGKVAGVQVTDLPNASVELRLLMSARNAGVLWDLRCDVREAMITWLAREYPDSLSRRRLEMVAS</sequence>
<name>A0A0D6PI63_9PROT</name>
<dbReference type="InterPro" id="IPR006685">
    <property type="entry name" value="MscS_channel_2nd"/>
</dbReference>
<keyword evidence="4 5" id="KW-0472">Membrane</keyword>
<dbReference type="GO" id="GO:0016020">
    <property type="term" value="C:membrane"/>
    <property type="evidence" value="ECO:0007669"/>
    <property type="project" value="UniProtKB-SubCell"/>
</dbReference>
<feature type="domain" description="Mechanosensitive ion channel MscS" evidence="6">
    <location>
        <begin position="197"/>
        <end position="263"/>
    </location>
</feature>
<dbReference type="STRING" id="1120923.SAMN02746095_02174"/>
<feature type="transmembrane region" description="Helical" evidence="5">
    <location>
        <begin position="175"/>
        <end position="194"/>
    </location>
</feature>
<reference evidence="7 8" key="1">
    <citation type="submission" date="2012-11" db="EMBL/GenBank/DDBJ databases">
        <title>Whole genome sequence of Acidocella aminolytica 101 = DSM 11237.</title>
        <authorList>
            <person name="Azuma Y."/>
            <person name="Higashiura N."/>
            <person name="Hirakawa H."/>
            <person name="Matsushita K."/>
        </authorList>
    </citation>
    <scope>NUCLEOTIDE SEQUENCE [LARGE SCALE GENOMIC DNA]</scope>
    <source>
        <strain evidence="8">101 / DSM 11237</strain>
    </source>
</reference>
<keyword evidence="8" id="KW-1185">Reference proteome</keyword>
<dbReference type="GO" id="GO:0008381">
    <property type="term" value="F:mechanosensitive monoatomic ion channel activity"/>
    <property type="evidence" value="ECO:0007669"/>
    <property type="project" value="UniProtKB-ARBA"/>
</dbReference>